<feature type="region of interest" description="Disordered" evidence="1">
    <location>
        <begin position="205"/>
        <end position="229"/>
    </location>
</feature>
<sequence length="229" mass="25612">MHPCLRRLHAPPTAGLQPPKHPCRHRLQPPKQSETIKTFTIGYSDPPSLHSVQAGRYALGGSFDGTPRMFSRLLGKPKEQTSALATIEKLYETLEMLEKKEKVLLKKSDVEIEKAKQFTKTKNKRVEWVASVSGVNVRGSHKGSTPMMGNGDTGDWAKTTPKDVMKSQEREKKKTMVALTWTMAYCPTAGSGEGAVAWLSRRWRSTMKRSRREESDWEDRNSVGGGSEA</sequence>
<feature type="compositionally biased region" description="Basic and acidic residues" evidence="1">
    <location>
        <begin position="211"/>
        <end position="221"/>
    </location>
</feature>
<dbReference type="Gene3D" id="1.10.287.1060">
    <property type="entry name" value="ESAT-6-like"/>
    <property type="match status" value="1"/>
</dbReference>
<proteinExistence type="predicted"/>
<gene>
    <name evidence="2" type="ORF">ZIOFF_029145</name>
</gene>
<evidence type="ECO:0000313" key="3">
    <source>
        <dbReference type="Proteomes" id="UP000734854"/>
    </source>
</evidence>
<feature type="region of interest" description="Disordered" evidence="1">
    <location>
        <begin position="1"/>
        <end position="31"/>
    </location>
</feature>
<dbReference type="EMBL" id="JACMSC010000008">
    <property type="protein sequence ID" value="KAG6511092.1"/>
    <property type="molecule type" value="Genomic_DNA"/>
</dbReference>
<organism evidence="2 3">
    <name type="scientific">Zingiber officinale</name>
    <name type="common">Ginger</name>
    <name type="synonym">Amomum zingiber</name>
    <dbReference type="NCBI Taxonomy" id="94328"/>
    <lineage>
        <taxon>Eukaryota</taxon>
        <taxon>Viridiplantae</taxon>
        <taxon>Streptophyta</taxon>
        <taxon>Embryophyta</taxon>
        <taxon>Tracheophyta</taxon>
        <taxon>Spermatophyta</taxon>
        <taxon>Magnoliopsida</taxon>
        <taxon>Liliopsida</taxon>
        <taxon>Zingiberales</taxon>
        <taxon>Zingiberaceae</taxon>
        <taxon>Zingiber</taxon>
    </lineage>
</organism>
<protein>
    <submittedName>
        <fullName evidence="2">Uncharacterized protein</fullName>
    </submittedName>
</protein>
<feature type="region of interest" description="Disordered" evidence="1">
    <location>
        <begin position="137"/>
        <end position="171"/>
    </location>
</feature>
<reference evidence="2 3" key="1">
    <citation type="submission" date="2020-08" db="EMBL/GenBank/DDBJ databases">
        <title>Plant Genome Project.</title>
        <authorList>
            <person name="Zhang R.-G."/>
        </authorList>
    </citation>
    <scope>NUCLEOTIDE SEQUENCE [LARGE SCALE GENOMIC DNA]</scope>
    <source>
        <tissue evidence="2">Rhizome</tissue>
    </source>
</reference>
<dbReference type="Proteomes" id="UP000734854">
    <property type="component" value="Unassembled WGS sequence"/>
</dbReference>
<comment type="caution">
    <text evidence="2">The sequence shown here is derived from an EMBL/GenBank/DDBJ whole genome shotgun (WGS) entry which is preliminary data.</text>
</comment>
<name>A0A8J5LE92_ZINOF</name>
<accession>A0A8J5LE92</accession>
<evidence type="ECO:0000256" key="1">
    <source>
        <dbReference type="SAM" id="MobiDB-lite"/>
    </source>
</evidence>
<dbReference type="AlphaFoldDB" id="A0A8J5LE92"/>
<feature type="compositionally biased region" description="Basic and acidic residues" evidence="1">
    <location>
        <begin position="160"/>
        <end position="171"/>
    </location>
</feature>
<evidence type="ECO:0000313" key="2">
    <source>
        <dbReference type="EMBL" id="KAG6511092.1"/>
    </source>
</evidence>
<keyword evidence="3" id="KW-1185">Reference proteome</keyword>